<sequence length="253" mass="27268">MLTASVSSFQISLPSGVSLLASAAPLIDIDEPDRLVEPAIVRARNVIAWTLPSGGVLRCLIDSGSEVDLVDQEVNKSDRCAIFATAPFSSGALDLGSRAFFIFRVTGYDVRSTACTAINTRRKSPKFAAGVDISYRFVRCKHCRRDGVVPSDRIHSSVALGRLPPPSRLDLPISLVSYFLDRLPFLFCPTSLATIVRYTGLAASLAAAYPPRLPLGRLPPPSRLDLPTGLKPHNPLLDVVDDPALEDLSESEA</sequence>
<proteinExistence type="predicted"/>
<gene>
    <name evidence="1" type="ORF">BZ3500_MVSOF-1268-A1-R1_C063G00300</name>
</gene>
<name>A0A2X0N3N1_9BASI</name>
<evidence type="ECO:0000313" key="1">
    <source>
        <dbReference type="EMBL" id="SCZ92854.1"/>
    </source>
</evidence>
<dbReference type="Proteomes" id="UP000249723">
    <property type="component" value="Unassembled WGS sequence"/>
</dbReference>
<dbReference type="OrthoDB" id="1750432at2759"/>
<dbReference type="AlphaFoldDB" id="A0A2X0N3N1"/>
<reference evidence="2" key="1">
    <citation type="submission" date="2016-10" db="EMBL/GenBank/DDBJ databases">
        <authorList>
            <person name="Jeantristanb JTB J.-T."/>
            <person name="Ricardo R."/>
        </authorList>
    </citation>
    <scope>NUCLEOTIDE SEQUENCE [LARGE SCALE GENOMIC DNA]</scope>
</reference>
<evidence type="ECO:0000313" key="2">
    <source>
        <dbReference type="Proteomes" id="UP000249723"/>
    </source>
</evidence>
<keyword evidence="2" id="KW-1185">Reference proteome</keyword>
<organism evidence="1 2">
    <name type="scientific">Microbotryum saponariae</name>
    <dbReference type="NCBI Taxonomy" id="289078"/>
    <lineage>
        <taxon>Eukaryota</taxon>
        <taxon>Fungi</taxon>
        <taxon>Dikarya</taxon>
        <taxon>Basidiomycota</taxon>
        <taxon>Pucciniomycotina</taxon>
        <taxon>Microbotryomycetes</taxon>
        <taxon>Microbotryales</taxon>
        <taxon>Microbotryaceae</taxon>
        <taxon>Microbotryum</taxon>
    </lineage>
</organism>
<protein>
    <submittedName>
        <fullName evidence="1">BZ3500_MvSof-1268-A1-R1_C063g00300 protein</fullName>
    </submittedName>
</protein>
<dbReference type="EMBL" id="FMWP01000031">
    <property type="protein sequence ID" value="SCZ92854.1"/>
    <property type="molecule type" value="Genomic_DNA"/>
</dbReference>
<accession>A0A2X0N3N1</accession>